<evidence type="ECO:0000313" key="2">
    <source>
        <dbReference type="EMBL" id="EDM14971.1"/>
    </source>
</evidence>
<dbReference type="EMBL" id="CH474003">
    <property type="protein sequence ID" value="EDM14971.1"/>
    <property type="molecule type" value="Genomic_DNA"/>
</dbReference>
<feature type="region of interest" description="Disordered" evidence="1">
    <location>
        <begin position="1"/>
        <end position="22"/>
    </location>
</feature>
<dbReference type="AlphaFoldDB" id="A6JV81"/>
<gene>
    <name evidence="2" type="ORF">rCG_50127</name>
</gene>
<sequence>MYTHERVPPVRTRATHTHSTPHRKTASLLIAFSFHKKVLVFMPPRVLKVLWLLSCISQEPRHRSFAKRRRAESSH</sequence>
<evidence type="ECO:0000256" key="1">
    <source>
        <dbReference type="SAM" id="MobiDB-lite"/>
    </source>
</evidence>
<name>A6JV81_RAT</name>
<evidence type="ECO:0000313" key="3">
    <source>
        <dbReference type="Proteomes" id="UP000234681"/>
    </source>
</evidence>
<protein>
    <submittedName>
        <fullName evidence="2">RCG50127</fullName>
    </submittedName>
</protein>
<dbReference type="Proteomes" id="UP000234681">
    <property type="component" value="Chromosome 2"/>
</dbReference>
<feature type="compositionally biased region" description="Basic residues" evidence="1">
    <location>
        <begin position="13"/>
        <end position="22"/>
    </location>
</feature>
<accession>A6JV81</accession>
<organism evidence="2 3">
    <name type="scientific">Rattus norvegicus</name>
    <name type="common">Rat</name>
    <dbReference type="NCBI Taxonomy" id="10116"/>
    <lineage>
        <taxon>Eukaryota</taxon>
        <taxon>Metazoa</taxon>
        <taxon>Chordata</taxon>
        <taxon>Craniata</taxon>
        <taxon>Vertebrata</taxon>
        <taxon>Euteleostomi</taxon>
        <taxon>Mammalia</taxon>
        <taxon>Eutheria</taxon>
        <taxon>Euarchontoglires</taxon>
        <taxon>Glires</taxon>
        <taxon>Rodentia</taxon>
        <taxon>Myomorpha</taxon>
        <taxon>Muroidea</taxon>
        <taxon>Muridae</taxon>
        <taxon>Murinae</taxon>
        <taxon>Rattus</taxon>
    </lineage>
</organism>
<proteinExistence type="predicted"/>
<reference evidence="2 3" key="1">
    <citation type="submission" date="2005-09" db="EMBL/GenBank/DDBJ databases">
        <authorList>
            <person name="Mural R.J."/>
            <person name="Li P.W."/>
            <person name="Adams M.D."/>
            <person name="Amanatides P.G."/>
            <person name="Baden-Tillson H."/>
            <person name="Barnstead M."/>
            <person name="Chin S.H."/>
            <person name="Dew I."/>
            <person name="Evans C.A."/>
            <person name="Ferriera S."/>
            <person name="Flanigan M."/>
            <person name="Fosler C."/>
            <person name="Glodek A."/>
            <person name="Gu Z."/>
            <person name="Holt R.A."/>
            <person name="Jennings D."/>
            <person name="Kraft C.L."/>
            <person name="Lu F."/>
            <person name="Nguyen T."/>
            <person name="Nusskern D.R."/>
            <person name="Pfannkoch C.M."/>
            <person name="Sitter C."/>
            <person name="Sutton G.G."/>
            <person name="Venter J.C."/>
            <person name="Wang Z."/>
            <person name="Woodage T."/>
            <person name="Zheng X.H."/>
            <person name="Zhong F."/>
        </authorList>
    </citation>
    <scope>NUCLEOTIDE SEQUENCE [LARGE SCALE GENOMIC DNA]</scope>
    <source>
        <strain>BN</strain>
        <strain evidence="3">Sprague-Dawley</strain>
    </source>
</reference>